<dbReference type="Proteomes" id="UP001217918">
    <property type="component" value="Unassembled WGS sequence"/>
</dbReference>
<keyword evidence="1" id="KW-0175">Coiled coil</keyword>
<dbReference type="EMBL" id="JAQQPM010000008">
    <property type="protein sequence ID" value="KAK2074692.1"/>
    <property type="molecule type" value="Genomic_DNA"/>
</dbReference>
<name>A0AAD9IDB2_9PEZI</name>
<keyword evidence="3" id="KW-1185">Reference proteome</keyword>
<sequence>MMKSQLDMKQKLRDALDTARAAELALREVTSSLRAAKQQIALDTLPFDFEPLSLDFPALTLQCLEPPPTLFSSTQYPTATSWSISPPGSRQYEALRKWFSTQFRNWKFTCRVATTVVSDDLSYPPPDTIPPDDNRAAIKKAEKAAETLELQVDEHLESMYNVWEGLAPQRRQELWILDQHALKQENANLKLQIENLNRLQQPREFKISGLRATGRRCKTRQAGIKLQHILL</sequence>
<organism evidence="2 3">
    <name type="scientific">Phyllachora maydis</name>
    <dbReference type="NCBI Taxonomy" id="1825666"/>
    <lineage>
        <taxon>Eukaryota</taxon>
        <taxon>Fungi</taxon>
        <taxon>Dikarya</taxon>
        <taxon>Ascomycota</taxon>
        <taxon>Pezizomycotina</taxon>
        <taxon>Sordariomycetes</taxon>
        <taxon>Sordariomycetidae</taxon>
        <taxon>Phyllachorales</taxon>
        <taxon>Phyllachoraceae</taxon>
        <taxon>Phyllachora</taxon>
    </lineage>
</organism>
<evidence type="ECO:0000313" key="3">
    <source>
        <dbReference type="Proteomes" id="UP001217918"/>
    </source>
</evidence>
<accession>A0AAD9IDB2</accession>
<comment type="caution">
    <text evidence="2">The sequence shown here is derived from an EMBL/GenBank/DDBJ whole genome shotgun (WGS) entry which is preliminary data.</text>
</comment>
<feature type="coiled-coil region" evidence="1">
    <location>
        <begin position="138"/>
        <end position="199"/>
    </location>
</feature>
<gene>
    <name evidence="2" type="ORF">P8C59_008880</name>
</gene>
<evidence type="ECO:0000313" key="2">
    <source>
        <dbReference type="EMBL" id="KAK2074692.1"/>
    </source>
</evidence>
<protein>
    <submittedName>
        <fullName evidence="2">Uncharacterized protein</fullName>
    </submittedName>
</protein>
<proteinExistence type="predicted"/>
<reference evidence="2" key="1">
    <citation type="journal article" date="2023" name="Mol. Plant Microbe Interact.">
        <title>Elucidating the Obligate Nature and Biological Capacity of an Invasive Fungal Corn Pathogen.</title>
        <authorList>
            <person name="MacCready J.S."/>
            <person name="Roggenkamp E.M."/>
            <person name="Gdanetz K."/>
            <person name="Chilvers M.I."/>
        </authorList>
    </citation>
    <scope>NUCLEOTIDE SEQUENCE</scope>
    <source>
        <strain evidence="2">PM02</strain>
    </source>
</reference>
<dbReference type="AlphaFoldDB" id="A0AAD9IDB2"/>
<evidence type="ECO:0000256" key="1">
    <source>
        <dbReference type="SAM" id="Coils"/>
    </source>
</evidence>